<reference evidence="3 4" key="1">
    <citation type="submission" date="2017-09" db="EMBL/GenBank/DDBJ databases">
        <title>Depth-based differentiation of microbial function through sediment-hosted aquifers and enrichment of novel symbionts in the deep terrestrial subsurface.</title>
        <authorList>
            <person name="Probst A.J."/>
            <person name="Ladd B."/>
            <person name="Jarett J.K."/>
            <person name="Geller-Mcgrath D.E."/>
            <person name="Sieber C.M."/>
            <person name="Emerson J.B."/>
            <person name="Anantharaman K."/>
            <person name="Thomas B.C."/>
            <person name="Malmstrom R."/>
            <person name="Stieglmeier M."/>
            <person name="Klingl A."/>
            <person name="Woyke T."/>
            <person name="Ryan C.M."/>
            <person name="Banfield J.F."/>
        </authorList>
    </citation>
    <scope>NUCLEOTIDE SEQUENCE [LARGE SCALE GENOMIC DNA]</scope>
    <source>
        <strain evidence="3">CG11_big_fil_rev_8_21_14_0_20_45_26</strain>
    </source>
</reference>
<feature type="transmembrane region" description="Helical" evidence="2">
    <location>
        <begin position="301"/>
        <end position="322"/>
    </location>
</feature>
<name>A0A2H0LKR2_9BACT</name>
<feature type="transmembrane region" description="Helical" evidence="2">
    <location>
        <begin position="329"/>
        <end position="355"/>
    </location>
</feature>
<dbReference type="InterPro" id="IPR055966">
    <property type="entry name" value="DUF7544"/>
</dbReference>
<dbReference type="Proteomes" id="UP000230859">
    <property type="component" value="Unassembled WGS sequence"/>
</dbReference>
<evidence type="ECO:0008006" key="5">
    <source>
        <dbReference type="Google" id="ProtNLM"/>
    </source>
</evidence>
<organism evidence="3 4">
    <name type="scientific">Candidatus Abzuiibacterium crystallinum</name>
    <dbReference type="NCBI Taxonomy" id="1974748"/>
    <lineage>
        <taxon>Bacteria</taxon>
        <taxon>Pseudomonadati</taxon>
        <taxon>Candidatus Omnitrophota</taxon>
        <taxon>Candidatus Abzuiibacterium</taxon>
    </lineage>
</organism>
<keyword evidence="2" id="KW-0812">Transmembrane</keyword>
<comment type="caution">
    <text evidence="3">The sequence shown here is derived from an EMBL/GenBank/DDBJ whole genome shotgun (WGS) entry which is preliminary data.</text>
</comment>
<protein>
    <recommendedName>
        <fullName evidence="5">Glycerophosphoryl diester phosphodiesterase membrane domain-containing protein</fullName>
    </recommendedName>
</protein>
<feature type="transmembrane region" description="Helical" evidence="2">
    <location>
        <begin position="124"/>
        <end position="142"/>
    </location>
</feature>
<keyword evidence="2" id="KW-1133">Transmembrane helix</keyword>
<accession>A0A2H0LKR2</accession>
<gene>
    <name evidence="3" type="ORF">COV74_10445</name>
</gene>
<proteinExistence type="predicted"/>
<feature type="transmembrane region" description="Helical" evidence="2">
    <location>
        <begin position="277"/>
        <end position="295"/>
    </location>
</feature>
<feature type="region of interest" description="Disordered" evidence="1">
    <location>
        <begin position="49"/>
        <end position="104"/>
    </location>
</feature>
<feature type="transmembrane region" description="Helical" evidence="2">
    <location>
        <begin position="223"/>
        <end position="244"/>
    </location>
</feature>
<feature type="transmembrane region" description="Helical" evidence="2">
    <location>
        <begin position="175"/>
        <end position="203"/>
    </location>
</feature>
<evidence type="ECO:0000313" key="3">
    <source>
        <dbReference type="EMBL" id="PIQ85010.1"/>
    </source>
</evidence>
<dbReference type="Pfam" id="PF24400">
    <property type="entry name" value="DUF7544"/>
    <property type="match status" value="1"/>
</dbReference>
<keyword evidence="2" id="KW-0472">Membrane</keyword>
<dbReference type="EMBL" id="PCVY01000076">
    <property type="protein sequence ID" value="PIQ85010.1"/>
    <property type="molecule type" value="Genomic_DNA"/>
</dbReference>
<evidence type="ECO:0000256" key="2">
    <source>
        <dbReference type="SAM" id="Phobius"/>
    </source>
</evidence>
<sequence>MNEIKFLTLIQKSVKRTKLILFRPFHIRKWSSLLVIAFLAGALTGGGGGGHSVSKQDQSARQNDQANHQNQPIPVSRVTHDDTKQVETVSPHTTEATPDKALLSTTGLPAEPGASGRLPSQTTLLIAGFLLGIGLLVFFSWMSSRFRFIWIYAIAKNSTAIRVPFKQFFLEANSLFIVTLILLVFSFGLMMIPIGAVLMSVGGVKNFLDQIGHLPFSVWMNRFGSSVLIFMLIISSFSVLHIWIEDFVLPVMMARHSTFLPAWHAVLSLYRENRRVFWFYLFVKIGLNIITGMAIGFIMLAWFIVVLLLSAVVFGLPYYFLAVTLKVNWLFIAYAIAVGIPYFILLMASVLSIHLPFGMFYRCLSLYFMGTIEPQYQLLEIMPEEFYD</sequence>
<feature type="compositionally biased region" description="Polar residues" evidence="1">
    <location>
        <begin position="53"/>
        <end position="73"/>
    </location>
</feature>
<feature type="compositionally biased region" description="Polar residues" evidence="1">
    <location>
        <begin position="86"/>
        <end position="96"/>
    </location>
</feature>
<dbReference type="AlphaFoldDB" id="A0A2H0LKR2"/>
<evidence type="ECO:0000256" key="1">
    <source>
        <dbReference type="SAM" id="MobiDB-lite"/>
    </source>
</evidence>
<evidence type="ECO:0000313" key="4">
    <source>
        <dbReference type="Proteomes" id="UP000230859"/>
    </source>
</evidence>